<comment type="caution">
    <text evidence="2">The sequence shown here is derived from an EMBL/GenBank/DDBJ whole genome shotgun (WGS) entry which is preliminary data.</text>
</comment>
<evidence type="ECO:0000313" key="3">
    <source>
        <dbReference type="Proteomes" id="UP000324222"/>
    </source>
</evidence>
<evidence type="ECO:0000313" key="2">
    <source>
        <dbReference type="EMBL" id="MPC24809.1"/>
    </source>
</evidence>
<accession>A0A5B7DUT0</accession>
<evidence type="ECO:0000256" key="1">
    <source>
        <dbReference type="SAM" id="MobiDB-lite"/>
    </source>
</evidence>
<name>A0A5B7DUT0_PORTR</name>
<feature type="region of interest" description="Disordered" evidence="1">
    <location>
        <begin position="57"/>
        <end position="90"/>
    </location>
</feature>
<dbReference type="AlphaFoldDB" id="A0A5B7DUT0"/>
<gene>
    <name evidence="2" type="ORF">E2C01_017903</name>
</gene>
<dbReference type="Proteomes" id="UP000324222">
    <property type="component" value="Unassembled WGS sequence"/>
</dbReference>
<sequence>MFRPKEGRGRVGNCQISGAASLGTILIRPIFVTATAYNKASGTYDLATLFQPGHVDRQSDATALPRRDRDSVAHPNRGGQEVSASNQEDV</sequence>
<proteinExistence type="predicted"/>
<reference evidence="2 3" key="1">
    <citation type="submission" date="2019-05" db="EMBL/GenBank/DDBJ databases">
        <title>Another draft genome of Portunus trituberculatus and its Hox gene families provides insights of decapod evolution.</title>
        <authorList>
            <person name="Jeong J.-H."/>
            <person name="Song I."/>
            <person name="Kim S."/>
            <person name="Choi T."/>
            <person name="Kim D."/>
            <person name="Ryu S."/>
            <person name="Kim W."/>
        </authorList>
    </citation>
    <scope>NUCLEOTIDE SEQUENCE [LARGE SCALE GENOMIC DNA]</scope>
    <source>
        <tissue evidence="2">Muscle</tissue>
    </source>
</reference>
<keyword evidence="3" id="KW-1185">Reference proteome</keyword>
<feature type="compositionally biased region" description="Basic and acidic residues" evidence="1">
    <location>
        <begin position="57"/>
        <end position="72"/>
    </location>
</feature>
<protein>
    <submittedName>
        <fullName evidence="2">Uncharacterized protein</fullName>
    </submittedName>
</protein>
<organism evidence="2 3">
    <name type="scientific">Portunus trituberculatus</name>
    <name type="common">Swimming crab</name>
    <name type="synonym">Neptunus trituberculatus</name>
    <dbReference type="NCBI Taxonomy" id="210409"/>
    <lineage>
        <taxon>Eukaryota</taxon>
        <taxon>Metazoa</taxon>
        <taxon>Ecdysozoa</taxon>
        <taxon>Arthropoda</taxon>
        <taxon>Crustacea</taxon>
        <taxon>Multicrustacea</taxon>
        <taxon>Malacostraca</taxon>
        <taxon>Eumalacostraca</taxon>
        <taxon>Eucarida</taxon>
        <taxon>Decapoda</taxon>
        <taxon>Pleocyemata</taxon>
        <taxon>Brachyura</taxon>
        <taxon>Eubrachyura</taxon>
        <taxon>Portunoidea</taxon>
        <taxon>Portunidae</taxon>
        <taxon>Portuninae</taxon>
        <taxon>Portunus</taxon>
    </lineage>
</organism>
<dbReference type="EMBL" id="VSRR010001377">
    <property type="protein sequence ID" value="MPC24809.1"/>
    <property type="molecule type" value="Genomic_DNA"/>
</dbReference>